<dbReference type="Gene3D" id="3.40.50.2300">
    <property type="match status" value="1"/>
</dbReference>
<dbReference type="KEGG" id="dph:EHF33_16020"/>
<dbReference type="InterPro" id="IPR039420">
    <property type="entry name" value="WalR-like"/>
</dbReference>
<keyword evidence="1 6" id="KW-0597">Phosphoprotein</keyword>
<dbReference type="PROSITE" id="PS50110">
    <property type="entry name" value="RESPONSE_REGULATORY"/>
    <property type="match status" value="1"/>
</dbReference>
<dbReference type="PROSITE" id="PS51755">
    <property type="entry name" value="OMPR_PHOB"/>
    <property type="match status" value="1"/>
</dbReference>
<reference evidence="10 12" key="1">
    <citation type="submission" date="2018-11" db="EMBL/GenBank/DDBJ databases">
        <title>Deinococcus shelandsis sp. nov., isolated from South Shetland Islands soil of Antarctica.</title>
        <authorList>
            <person name="Tian J."/>
        </authorList>
    </citation>
    <scope>NUCLEOTIDE SEQUENCE [LARGE SCALE GENOMIC DNA]</scope>
    <source>
        <strain evidence="10 12">S14-83T</strain>
    </source>
</reference>
<dbReference type="SUPFAM" id="SSF52172">
    <property type="entry name" value="CheY-like"/>
    <property type="match status" value="1"/>
</dbReference>
<keyword evidence="4 7" id="KW-0238">DNA-binding</keyword>
<dbReference type="GO" id="GO:0005829">
    <property type="term" value="C:cytosol"/>
    <property type="evidence" value="ECO:0007669"/>
    <property type="project" value="TreeGrafter"/>
</dbReference>
<evidence type="ECO:0000256" key="7">
    <source>
        <dbReference type="PROSITE-ProRule" id="PRU01091"/>
    </source>
</evidence>
<evidence type="ECO:0000313" key="12">
    <source>
        <dbReference type="Proteomes" id="UP000276417"/>
    </source>
</evidence>
<dbReference type="InterPro" id="IPR036388">
    <property type="entry name" value="WH-like_DNA-bd_sf"/>
</dbReference>
<keyword evidence="12" id="KW-1185">Reference proteome</keyword>
<dbReference type="SMART" id="SM00448">
    <property type="entry name" value="REC"/>
    <property type="match status" value="1"/>
</dbReference>
<dbReference type="GO" id="GO:0000156">
    <property type="term" value="F:phosphorelay response regulator activity"/>
    <property type="evidence" value="ECO:0007669"/>
    <property type="project" value="TreeGrafter"/>
</dbReference>
<evidence type="ECO:0000259" key="8">
    <source>
        <dbReference type="PROSITE" id="PS50110"/>
    </source>
</evidence>
<evidence type="ECO:0000259" key="9">
    <source>
        <dbReference type="PROSITE" id="PS51755"/>
    </source>
</evidence>
<evidence type="ECO:0000256" key="6">
    <source>
        <dbReference type="PROSITE-ProRule" id="PRU00169"/>
    </source>
</evidence>
<feature type="domain" description="Response regulatory" evidence="8">
    <location>
        <begin position="2"/>
        <end position="118"/>
    </location>
</feature>
<dbReference type="EMBL" id="CP034184">
    <property type="protein sequence ID" value="AZI44452.1"/>
    <property type="molecule type" value="Genomic_DNA"/>
</dbReference>
<dbReference type="GO" id="GO:0000976">
    <property type="term" value="F:transcription cis-regulatory region binding"/>
    <property type="evidence" value="ECO:0007669"/>
    <property type="project" value="TreeGrafter"/>
</dbReference>
<evidence type="ECO:0000256" key="5">
    <source>
        <dbReference type="ARBA" id="ARBA00023163"/>
    </source>
</evidence>
<dbReference type="GO" id="GO:0006355">
    <property type="term" value="P:regulation of DNA-templated transcription"/>
    <property type="evidence" value="ECO:0007669"/>
    <property type="project" value="InterPro"/>
</dbReference>
<dbReference type="AlphaFoldDB" id="A0A3G8YHJ1"/>
<dbReference type="EMBL" id="CP034184">
    <property type="protein sequence ID" value="AZI44435.1"/>
    <property type="molecule type" value="Genomic_DNA"/>
</dbReference>
<feature type="modified residue" description="4-aspartylphosphate" evidence="6">
    <location>
        <position position="51"/>
    </location>
</feature>
<feature type="domain" description="OmpR/PhoB-type" evidence="9">
    <location>
        <begin position="126"/>
        <end position="218"/>
    </location>
</feature>
<dbReference type="CDD" id="cd00383">
    <property type="entry name" value="trans_reg_C"/>
    <property type="match status" value="1"/>
</dbReference>
<dbReference type="InterPro" id="IPR011006">
    <property type="entry name" value="CheY-like_superfamily"/>
</dbReference>
<keyword evidence="5" id="KW-0804">Transcription</keyword>
<dbReference type="SMART" id="SM00862">
    <property type="entry name" value="Trans_reg_C"/>
    <property type="match status" value="1"/>
</dbReference>
<keyword evidence="2" id="KW-0902">Two-component regulatory system</keyword>
<dbReference type="GO" id="GO:0032993">
    <property type="term" value="C:protein-DNA complex"/>
    <property type="evidence" value="ECO:0007669"/>
    <property type="project" value="TreeGrafter"/>
</dbReference>
<dbReference type="Pfam" id="PF00486">
    <property type="entry name" value="Trans_reg_C"/>
    <property type="match status" value="1"/>
</dbReference>
<dbReference type="PANTHER" id="PTHR48111">
    <property type="entry name" value="REGULATOR OF RPOS"/>
    <property type="match status" value="1"/>
</dbReference>
<name>A0A3G8YHJ1_9DEIO</name>
<dbReference type="PANTHER" id="PTHR48111:SF22">
    <property type="entry name" value="REGULATOR OF RPOS"/>
    <property type="match status" value="1"/>
</dbReference>
<dbReference type="KEGG" id="dph:EHF33_15070"/>
<organism evidence="10 12">
    <name type="scientific">Deinococcus psychrotolerans</name>
    <dbReference type="NCBI Taxonomy" id="2489213"/>
    <lineage>
        <taxon>Bacteria</taxon>
        <taxon>Thermotogati</taxon>
        <taxon>Deinococcota</taxon>
        <taxon>Deinococci</taxon>
        <taxon>Deinococcales</taxon>
        <taxon>Deinococcaceae</taxon>
        <taxon>Deinococcus</taxon>
    </lineage>
</organism>
<evidence type="ECO:0000256" key="4">
    <source>
        <dbReference type="ARBA" id="ARBA00023125"/>
    </source>
</evidence>
<gene>
    <name evidence="10" type="ORF">EHF33_15070</name>
    <name evidence="11" type="ORF">EHF33_16020</name>
</gene>
<evidence type="ECO:0000313" key="10">
    <source>
        <dbReference type="EMBL" id="AZI44435.1"/>
    </source>
</evidence>
<dbReference type="Gene3D" id="6.10.250.690">
    <property type="match status" value="1"/>
</dbReference>
<evidence type="ECO:0000256" key="3">
    <source>
        <dbReference type="ARBA" id="ARBA00023015"/>
    </source>
</evidence>
<keyword evidence="3" id="KW-0805">Transcription regulation</keyword>
<dbReference type="OrthoDB" id="9802426at2"/>
<dbReference type="Pfam" id="PF00072">
    <property type="entry name" value="Response_reg"/>
    <property type="match status" value="1"/>
</dbReference>
<dbReference type="Gene3D" id="1.10.10.10">
    <property type="entry name" value="Winged helix-like DNA-binding domain superfamily/Winged helix DNA-binding domain"/>
    <property type="match status" value="1"/>
</dbReference>
<proteinExistence type="predicted"/>
<dbReference type="InterPro" id="IPR001789">
    <property type="entry name" value="Sig_transdc_resp-reg_receiver"/>
</dbReference>
<protein>
    <submittedName>
        <fullName evidence="10">DNA-binding response regulator</fullName>
    </submittedName>
</protein>
<dbReference type="Proteomes" id="UP000276417">
    <property type="component" value="Chromosome 2"/>
</dbReference>
<sequence length="225" mass="25068">MLILLVEDEEAIALPLRRALAAQGYTVNYAADLTHARAAVLTLEPDLAVLDVQLPEDEAGGFVLAREMRAAGYRGSLLFLTARDSLDDRLEGLDLGGDDYLTKPFHLSELLSRVRALLRRVSEAKTDLLSYGPLSLDLVTHRVEWEGRTVMLSLREYDVLERLARAPGRVFSAEELMDVVWGERASDPGVVKVCVHHLRAKLSPEVIQTVQRGYQLGLANLERRP</sequence>
<feature type="DNA-binding region" description="OmpR/PhoB-type" evidence="7">
    <location>
        <begin position="126"/>
        <end position="218"/>
    </location>
</feature>
<evidence type="ECO:0000256" key="2">
    <source>
        <dbReference type="ARBA" id="ARBA00023012"/>
    </source>
</evidence>
<accession>A0A3G8YHJ1</accession>
<dbReference type="InterPro" id="IPR001867">
    <property type="entry name" value="OmpR/PhoB-type_DNA-bd"/>
</dbReference>
<evidence type="ECO:0000313" key="11">
    <source>
        <dbReference type="EMBL" id="AZI44452.1"/>
    </source>
</evidence>
<evidence type="ECO:0000256" key="1">
    <source>
        <dbReference type="ARBA" id="ARBA00022553"/>
    </source>
</evidence>